<proteinExistence type="predicted"/>
<evidence type="ECO:0000313" key="2">
    <source>
        <dbReference type="WBParaSite" id="L893_g23447.t1"/>
    </source>
</evidence>
<organism evidence="1 2">
    <name type="scientific">Steinernema glaseri</name>
    <dbReference type="NCBI Taxonomy" id="37863"/>
    <lineage>
        <taxon>Eukaryota</taxon>
        <taxon>Metazoa</taxon>
        <taxon>Ecdysozoa</taxon>
        <taxon>Nematoda</taxon>
        <taxon>Chromadorea</taxon>
        <taxon>Rhabditida</taxon>
        <taxon>Tylenchina</taxon>
        <taxon>Panagrolaimomorpha</taxon>
        <taxon>Strongyloidoidea</taxon>
        <taxon>Steinernematidae</taxon>
        <taxon>Steinernema</taxon>
    </lineage>
</organism>
<name>A0A1I7Z7R3_9BILA</name>
<accession>A0A1I7Z7R3</accession>
<dbReference type="WBParaSite" id="L893_g23447.t1">
    <property type="protein sequence ID" value="L893_g23447.t1"/>
    <property type="gene ID" value="L893_g23447"/>
</dbReference>
<dbReference type="Proteomes" id="UP000095287">
    <property type="component" value="Unplaced"/>
</dbReference>
<dbReference type="AlphaFoldDB" id="A0A1I7Z7R3"/>
<protein>
    <submittedName>
        <fullName evidence="2">Uncharacterized protein</fullName>
    </submittedName>
</protein>
<reference evidence="2" key="1">
    <citation type="submission" date="2016-11" db="UniProtKB">
        <authorList>
            <consortium name="WormBaseParasite"/>
        </authorList>
    </citation>
    <scope>IDENTIFICATION</scope>
</reference>
<sequence length="212" mass="23676">MPGTMENMDEECEIMIRIHPLSRINIISYRCGRSFRISLRVPSNNASALSSHGEWSRMWSSPPRAHLIGFPSPTICPRTLRGRSNKYSRSEANEHRLCRASVNGKANRLELMLPPEYNLTDPRIYRVATVDYVTLVRLCYESVGHFLASQSQNGGAFHVSISINFPNVCGNLFTTPSLGASPSTCTYFLGNTVPFMIPSPFGNSGQLERLHP</sequence>
<keyword evidence="1" id="KW-1185">Reference proteome</keyword>
<evidence type="ECO:0000313" key="1">
    <source>
        <dbReference type="Proteomes" id="UP000095287"/>
    </source>
</evidence>